<dbReference type="GO" id="GO:0016787">
    <property type="term" value="F:hydrolase activity"/>
    <property type="evidence" value="ECO:0007669"/>
    <property type="project" value="UniProtKB-KW"/>
</dbReference>
<dbReference type="Gene3D" id="3.40.50.10810">
    <property type="entry name" value="Tandem AAA-ATPase domain"/>
    <property type="match status" value="2"/>
</dbReference>
<dbReference type="PROSITE" id="PS51194">
    <property type="entry name" value="HELICASE_CTER"/>
    <property type="match status" value="1"/>
</dbReference>
<name>A0A4S4KUQ6_9APHY</name>
<dbReference type="EMBL" id="SGPJ01000012">
    <property type="protein sequence ID" value="THH02041.1"/>
    <property type="molecule type" value="Genomic_DNA"/>
</dbReference>
<keyword evidence="8" id="KW-1185">Reference proteome</keyword>
<feature type="compositionally biased region" description="Low complexity" evidence="4">
    <location>
        <begin position="222"/>
        <end position="236"/>
    </location>
</feature>
<dbReference type="InterPro" id="IPR049730">
    <property type="entry name" value="SNF2/RAD54-like_C"/>
</dbReference>
<gene>
    <name evidence="7" type="ORF">EW026_g766</name>
</gene>
<dbReference type="GO" id="GO:0006281">
    <property type="term" value="P:DNA repair"/>
    <property type="evidence" value="ECO:0007669"/>
    <property type="project" value="TreeGrafter"/>
</dbReference>
<dbReference type="SMART" id="SM00490">
    <property type="entry name" value="HELICc"/>
    <property type="match status" value="1"/>
</dbReference>
<evidence type="ECO:0000259" key="5">
    <source>
        <dbReference type="PROSITE" id="PS51192"/>
    </source>
</evidence>
<proteinExistence type="predicted"/>
<dbReference type="Gene3D" id="3.40.50.300">
    <property type="entry name" value="P-loop containing nucleotide triphosphate hydrolases"/>
    <property type="match status" value="1"/>
</dbReference>
<dbReference type="AlphaFoldDB" id="A0A4S4KUQ6"/>
<dbReference type="InterPro" id="IPR001650">
    <property type="entry name" value="Helicase_C-like"/>
</dbReference>
<organism evidence="7 8">
    <name type="scientific">Hermanssonia centrifuga</name>
    <dbReference type="NCBI Taxonomy" id="98765"/>
    <lineage>
        <taxon>Eukaryota</taxon>
        <taxon>Fungi</taxon>
        <taxon>Dikarya</taxon>
        <taxon>Basidiomycota</taxon>
        <taxon>Agaricomycotina</taxon>
        <taxon>Agaricomycetes</taxon>
        <taxon>Polyporales</taxon>
        <taxon>Meruliaceae</taxon>
        <taxon>Hermanssonia</taxon>
    </lineage>
</organism>
<keyword evidence="3" id="KW-0067">ATP-binding</keyword>
<dbReference type="InterPro" id="IPR038718">
    <property type="entry name" value="SNF2-like_sf"/>
</dbReference>
<evidence type="ECO:0000256" key="2">
    <source>
        <dbReference type="ARBA" id="ARBA00022801"/>
    </source>
</evidence>
<dbReference type="CDD" id="cd18793">
    <property type="entry name" value="SF2_C_SNF"/>
    <property type="match status" value="1"/>
</dbReference>
<dbReference type="GO" id="GO:0008094">
    <property type="term" value="F:ATP-dependent activity, acting on DNA"/>
    <property type="evidence" value="ECO:0007669"/>
    <property type="project" value="TreeGrafter"/>
</dbReference>
<dbReference type="PANTHER" id="PTHR45626:SF14">
    <property type="entry name" value="ATP-DEPENDENT DNA HELICASE (EUROFUNG)"/>
    <property type="match status" value="1"/>
</dbReference>
<dbReference type="InterPro" id="IPR014001">
    <property type="entry name" value="Helicase_ATP-bd"/>
</dbReference>
<feature type="domain" description="Helicase C-terminal" evidence="6">
    <location>
        <begin position="524"/>
        <end position="686"/>
    </location>
</feature>
<dbReference type="GO" id="GO:0005634">
    <property type="term" value="C:nucleus"/>
    <property type="evidence" value="ECO:0007669"/>
    <property type="project" value="TreeGrafter"/>
</dbReference>
<evidence type="ECO:0000256" key="1">
    <source>
        <dbReference type="ARBA" id="ARBA00022741"/>
    </source>
</evidence>
<evidence type="ECO:0000313" key="8">
    <source>
        <dbReference type="Proteomes" id="UP000309038"/>
    </source>
</evidence>
<reference evidence="7 8" key="1">
    <citation type="submission" date="2019-02" db="EMBL/GenBank/DDBJ databases">
        <title>Genome sequencing of the rare red list fungi Phlebia centrifuga.</title>
        <authorList>
            <person name="Buettner E."/>
            <person name="Kellner H."/>
        </authorList>
    </citation>
    <scope>NUCLEOTIDE SEQUENCE [LARGE SCALE GENOMIC DNA]</scope>
    <source>
        <strain evidence="7 8">DSM 108282</strain>
    </source>
</reference>
<feature type="region of interest" description="Disordered" evidence="4">
    <location>
        <begin position="209"/>
        <end position="236"/>
    </location>
</feature>
<keyword evidence="2" id="KW-0378">Hydrolase</keyword>
<accession>A0A4S4KUQ6</accession>
<dbReference type="PANTHER" id="PTHR45626">
    <property type="entry name" value="TRANSCRIPTION TERMINATION FACTOR 2-RELATED"/>
    <property type="match status" value="1"/>
</dbReference>
<dbReference type="InterPro" id="IPR050628">
    <property type="entry name" value="SNF2_RAD54_helicase_TF"/>
</dbReference>
<comment type="caution">
    <text evidence="7">The sequence shown here is derived from an EMBL/GenBank/DDBJ whole genome shotgun (WGS) entry which is preliminary data.</text>
</comment>
<evidence type="ECO:0000256" key="4">
    <source>
        <dbReference type="SAM" id="MobiDB-lite"/>
    </source>
</evidence>
<dbReference type="PROSITE" id="PS51192">
    <property type="entry name" value="HELICASE_ATP_BIND_1"/>
    <property type="match status" value="1"/>
</dbReference>
<dbReference type="Pfam" id="PF00176">
    <property type="entry name" value="SNF2-rel_dom"/>
    <property type="match status" value="1"/>
</dbReference>
<keyword evidence="1" id="KW-0547">Nucleotide-binding</keyword>
<dbReference type="CDD" id="cd18008">
    <property type="entry name" value="DEXDc_SHPRH-like"/>
    <property type="match status" value="1"/>
</dbReference>
<dbReference type="InterPro" id="IPR027417">
    <property type="entry name" value="P-loop_NTPase"/>
</dbReference>
<evidence type="ECO:0000313" key="7">
    <source>
        <dbReference type="EMBL" id="THH02041.1"/>
    </source>
</evidence>
<evidence type="ECO:0000259" key="6">
    <source>
        <dbReference type="PROSITE" id="PS51194"/>
    </source>
</evidence>
<dbReference type="Proteomes" id="UP000309038">
    <property type="component" value="Unassembled WGS sequence"/>
</dbReference>
<feature type="domain" description="Helicase ATP-binding" evidence="5">
    <location>
        <begin position="101"/>
        <end position="314"/>
    </location>
</feature>
<dbReference type="SMART" id="SM00487">
    <property type="entry name" value="DEXDc"/>
    <property type="match status" value="1"/>
</dbReference>
<dbReference type="GO" id="GO:0005524">
    <property type="term" value="F:ATP binding"/>
    <property type="evidence" value="ECO:0007669"/>
    <property type="project" value="UniProtKB-KW"/>
</dbReference>
<dbReference type="SUPFAM" id="SSF52540">
    <property type="entry name" value="P-loop containing nucleoside triphosphate hydrolases"/>
    <property type="match status" value="2"/>
</dbReference>
<evidence type="ECO:0000256" key="3">
    <source>
        <dbReference type="ARBA" id="ARBA00022840"/>
    </source>
</evidence>
<protein>
    <submittedName>
        <fullName evidence="7">Uncharacterized protein</fullName>
    </submittedName>
</protein>
<dbReference type="Pfam" id="PF00271">
    <property type="entry name" value="Helicase_C"/>
    <property type="match status" value="1"/>
</dbReference>
<dbReference type="InterPro" id="IPR000330">
    <property type="entry name" value="SNF2_N"/>
</dbReference>
<sequence length="705" mass="78882">MKAPTKIIKAAPIHIPSNKDIPRPVRPTEPEYEVFDMRVVDNTPEYRMTTTDAEKALKDLMTDVKDGGDIEINMEDAIVAGFKDNVRLLPHQVIGRTWMKERETGKRTGGILADDMGLGKTVQTLVRIVDGRPTKSAKAEGYAAATLVVCPVAVVGQWASEIRKYAEGLTVIEHHGANRATDPEKLKKAHVVITSYSIVANEHATYSFDATDESKPKKSKKSTAAASDDNSDGSESNFARALKKKSTVKQKDALFKVKWWRIVLDEAHNIKNKTTKSAVGCCALDGKYRWCLTGTPMQNSVDELYSLIKFLRIKPLNDWTTFREQIAQPVKAGRPQRAIKRLHVILNACMLRRTKATILNGKPLLNLPDRIVNSVQCQFDPEERAFYNNIQALVETSLEKLRRQGDVSKSYTSVLVLLLRLRQGAGYKEFPLDYRKDKEAVEPKAAKNDDDVDDNADELADLFGGLGLAKSEKRCQMCQTPLNSANMGSEDTSCSACEGMMSKAKGKSLVAESNLPPTSAKIRTILKLLQDIEDRGEGEKTIIFSQFTSMLDIVEPFLKSRHIKYVRYDGSMSKQHREEALEKIKDSKTIRVILISFKAGSTGLNLTCCNNVILVDLWWNPALEDQAFDRAHRLGQTRTVNIHKLSIPDTVEERILELQEKKRALATAALAGDKLKNMKLGLDDLMDLFKHNADDRDDDDDDDAY</sequence>